<keyword evidence="2" id="KW-1185">Reference proteome</keyword>
<organism evidence="1 2">
    <name type="scientific">Linum trigynum</name>
    <dbReference type="NCBI Taxonomy" id="586398"/>
    <lineage>
        <taxon>Eukaryota</taxon>
        <taxon>Viridiplantae</taxon>
        <taxon>Streptophyta</taxon>
        <taxon>Embryophyta</taxon>
        <taxon>Tracheophyta</taxon>
        <taxon>Spermatophyta</taxon>
        <taxon>Magnoliopsida</taxon>
        <taxon>eudicotyledons</taxon>
        <taxon>Gunneridae</taxon>
        <taxon>Pentapetalae</taxon>
        <taxon>rosids</taxon>
        <taxon>fabids</taxon>
        <taxon>Malpighiales</taxon>
        <taxon>Linaceae</taxon>
        <taxon>Linum</taxon>
    </lineage>
</organism>
<proteinExistence type="predicted"/>
<dbReference type="AlphaFoldDB" id="A0AAV2FZE6"/>
<reference evidence="1 2" key="1">
    <citation type="submission" date="2024-04" db="EMBL/GenBank/DDBJ databases">
        <authorList>
            <person name="Fracassetti M."/>
        </authorList>
    </citation>
    <scope>NUCLEOTIDE SEQUENCE [LARGE SCALE GENOMIC DNA]</scope>
</reference>
<sequence>MTAMADRGTAESRAGKLRRALSRLLTASRNYYVTRMSELSDKVQTQAIPPIGGCPPSLGSLPRVYSFGRPAKHSSNSYWEEQRGLVVAADKVPGRQDLADNKIKYSAGRFARKRQVVDIGIGLGRIEEEEKSLLGGDYQW</sequence>
<protein>
    <submittedName>
        <fullName evidence="1">Uncharacterized protein</fullName>
    </submittedName>
</protein>
<evidence type="ECO:0000313" key="2">
    <source>
        <dbReference type="Proteomes" id="UP001497516"/>
    </source>
</evidence>
<accession>A0AAV2FZE6</accession>
<name>A0AAV2FZE6_9ROSI</name>
<dbReference type="EMBL" id="OZ034820">
    <property type="protein sequence ID" value="CAL1403754.1"/>
    <property type="molecule type" value="Genomic_DNA"/>
</dbReference>
<gene>
    <name evidence="1" type="ORF">LTRI10_LOCUS43659</name>
</gene>
<dbReference type="Proteomes" id="UP001497516">
    <property type="component" value="Chromosome 7"/>
</dbReference>
<evidence type="ECO:0000313" key="1">
    <source>
        <dbReference type="EMBL" id="CAL1403754.1"/>
    </source>
</evidence>